<dbReference type="Pfam" id="PF22725">
    <property type="entry name" value="GFO_IDH_MocA_C3"/>
    <property type="match status" value="1"/>
</dbReference>
<dbReference type="GO" id="GO:0022857">
    <property type="term" value="F:transmembrane transporter activity"/>
    <property type="evidence" value="ECO:0007669"/>
    <property type="project" value="InterPro"/>
</dbReference>
<comment type="caution">
    <text evidence="10">The sequence shown here is derived from an EMBL/GenBank/DDBJ whole genome shotgun (WGS) entry which is preliminary data.</text>
</comment>
<dbReference type="SUPFAM" id="SSF55347">
    <property type="entry name" value="Glyceraldehyde-3-phosphate dehydrogenase-like, C-terminal domain"/>
    <property type="match status" value="1"/>
</dbReference>
<dbReference type="GO" id="GO:0016020">
    <property type="term" value="C:membrane"/>
    <property type="evidence" value="ECO:0007669"/>
    <property type="project" value="UniProtKB-SubCell"/>
</dbReference>
<reference evidence="10 11" key="1">
    <citation type="submission" date="2015-06" db="EMBL/GenBank/DDBJ databases">
        <title>Draft genome of the ant-associated black yeast Phialophora attae CBS 131958.</title>
        <authorList>
            <person name="Moreno L.F."/>
            <person name="Stielow B.J."/>
            <person name="de Hoog S."/>
            <person name="Vicente V.A."/>
            <person name="Weiss V.A."/>
            <person name="de Vries M."/>
            <person name="Cruz L.M."/>
            <person name="Souza E.M."/>
        </authorList>
    </citation>
    <scope>NUCLEOTIDE SEQUENCE [LARGE SCALE GENOMIC DNA]</scope>
    <source>
        <strain evidence="10 11">CBS 131958</strain>
    </source>
</reference>
<dbReference type="Pfam" id="PF13520">
    <property type="entry name" value="AA_permease_2"/>
    <property type="match status" value="1"/>
</dbReference>
<evidence type="ECO:0000313" key="10">
    <source>
        <dbReference type="EMBL" id="KPI44581.1"/>
    </source>
</evidence>
<evidence type="ECO:0000256" key="2">
    <source>
        <dbReference type="ARBA" id="ARBA00010928"/>
    </source>
</evidence>
<dbReference type="Gene3D" id="3.30.360.10">
    <property type="entry name" value="Dihydrodipicolinate Reductase, domain 2"/>
    <property type="match status" value="1"/>
</dbReference>
<dbReference type="Gene3D" id="3.40.50.720">
    <property type="entry name" value="NAD(P)-binding Rossmann-like Domain"/>
    <property type="match status" value="1"/>
</dbReference>
<organism evidence="10 11">
    <name type="scientific">Cyphellophora attinorum</name>
    <dbReference type="NCBI Taxonomy" id="1664694"/>
    <lineage>
        <taxon>Eukaryota</taxon>
        <taxon>Fungi</taxon>
        <taxon>Dikarya</taxon>
        <taxon>Ascomycota</taxon>
        <taxon>Pezizomycotina</taxon>
        <taxon>Eurotiomycetes</taxon>
        <taxon>Chaetothyriomycetidae</taxon>
        <taxon>Chaetothyriales</taxon>
        <taxon>Cyphellophoraceae</taxon>
        <taxon>Cyphellophora</taxon>
    </lineage>
</organism>
<feature type="domain" description="Gfo/Idh/MocA-like oxidoreductase N-terminal" evidence="8">
    <location>
        <begin position="579"/>
        <end position="678"/>
    </location>
</feature>
<dbReference type="PANTHER" id="PTHR45649:SF6">
    <property type="entry name" value="GABA-SPECIFIC PERMEASE"/>
    <property type="match status" value="1"/>
</dbReference>
<proteinExistence type="inferred from homology"/>
<dbReference type="AlphaFoldDB" id="A0A0N0NR19"/>
<dbReference type="RefSeq" id="XP_018004544.1">
    <property type="nucleotide sequence ID" value="XM_018148704.1"/>
</dbReference>
<dbReference type="OrthoDB" id="4476201at2759"/>
<keyword evidence="6" id="KW-0472">Membrane</keyword>
<dbReference type="EMBL" id="LFJN01000003">
    <property type="protein sequence ID" value="KPI44581.1"/>
    <property type="molecule type" value="Genomic_DNA"/>
</dbReference>
<dbReference type="Pfam" id="PF01408">
    <property type="entry name" value="GFO_IDH_MocA"/>
    <property type="match status" value="1"/>
</dbReference>
<keyword evidence="4" id="KW-0812">Transmembrane</keyword>
<evidence type="ECO:0000256" key="1">
    <source>
        <dbReference type="ARBA" id="ARBA00004141"/>
    </source>
</evidence>
<dbReference type="Gene3D" id="1.20.1740.10">
    <property type="entry name" value="Amino acid/polyamine transporter I"/>
    <property type="match status" value="1"/>
</dbReference>
<evidence type="ECO:0000313" key="11">
    <source>
        <dbReference type="Proteomes" id="UP000038010"/>
    </source>
</evidence>
<evidence type="ECO:0000256" key="3">
    <source>
        <dbReference type="ARBA" id="ARBA00022448"/>
    </source>
</evidence>
<keyword evidence="11" id="KW-1185">Reference proteome</keyword>
<keyword evidence="5" id="KW-1133">Transmembrane helix</keyword>
<keyword evidence="3" id="KW-0813">Transport</keyword>
<dbReference type="GeneID" id="28740584"/>
<comment type="similarity">
    <text evidence="2">Belongs to the Gfo/Idh/MocA family.</text>
</comment>
<dbReference type="InterPro" id="IPR002293">
    <property type="entry name" value="AA/rel_permease1"/>
</dbReference>
<dbReference type="VEuPathDB" id="FungiDB:AB675_8270"/>
<dbReference type="GO" id="GO:0000166">
    <property type="term" value="F:nucleotide binding"/>
    <property type="evidence" value="ECO:0007669"/>
    <property type="project" value="InterPro"/>
</dbReference>
<dbReference type="InterPro" id="IPR000683">
    <property type="entry name" value="Gfo/Idh/MocA-like_OxRdtase_N"/>
</dbReference>
<comment type="subcellular location">
    <subcellularLocation>
        <location evidence="1">Membrane</location>
        <topology evidence="1">Multi-pass membrane protein</topology>
    </subcellularLocation>
</comment>
<feature type="region of interest" description="Disordered" evidence="7">
    <location>
        <begin position="1"/>
        <end position="23"/>
    </location>
</feature>
<dbReference type="SUPFAM" id="SSF51735">
    <property type="entry name" value="NAD(P)-binding Rossmann-fold domains"/>
    <property type="match status" value="1"/>
</dbReference>
<dbReference type="InterPro" id="IPR055170">
    <property type="entry name" value="GFO_IDH_MocA-like_dom"/>
</dbReference>
<protein>
    <submittedName>
        <fullName evidence="10">GABA-specific permease</fullName>
    </submittedName>
</protein>
<gene>
    <name evidence="10" type="ORF">AB675_8270</name>
</gene>
<evidence type="ECO:0000259" key="9">
    <source>
        <dbReference type="Pfam" id="PF22725"/>
    </source>
</evidence>
<dbReference type="Proteomes" id="UP000038010">
    <property type="component" value="Unassembled WGS sequence"/>
</dbReference>
<name>A0A0N0NR19_9EURO</name>
<dbReference type="PANTHER" id="PTHR45649">
    <property type="entry name" value="AMINO-ACID PERMEASE BAT1"/>
    <property type="match status" value="1"/>
</dbReference>
<evidence type="ECO:0000256" key="7">
    <source>
        <dbReference type="SAM" id="MobiDB-lite"/>
    </source>
</evidence>
<accession>A0A0N0NR19</accession>
<evidence type="ECO:0000259" key="8">
    <source>
        <dbReference type="Pfam" id="PF01408"/>
    </source>
</evidence>
<evidence type="ECO:0000256" key="5">
    <source>
        <dbReference type="ARBA" id="ARBA00022989"/>
    </source>
</evidence>
<sequence length="906" mass="98471">MADEKHAAVKDASSSPESPASLHRGSLQVDHNLASEADAAVLASMGYKQELKRNFTMIEVFGIAFAIMGLLPSIASTLSYSLAAGPVGLVWGWFLASMFIFIVGLAMADLGSAMPTSGGLYYWTHYFSSEKWRNPLSFLVGYSNTLGLVGGLCSIDYGFSLMFLSVIVISRDGEWSPTNGQIYGVFAATVATHGVIASVAAKVMGKLQTVFVVMNFILIFATIIALPIGTGSNRNDASFIFTKVDNLTTWPAGWAHMLAWLSPIWTIGAFDSCVHMSEEAANATKAVPYGILMSIGSCWLFGWICCIVIAACMNPDPETLLGSAYGQPMAQIYYDALGKNGALGMMSLLMIVQYLMGVSILVAASRQSWAFSRDGALPFSGYFRVISKRFGYIPLRTTIACAVLAAVLGLLCLIAPAAAAALFSLAVAGNNVAWGVPIFARVVWGQHKFTPGPFYTGKLSVPIAWTAVTFLTFGILLCMFPVGGPNPTAQTMNYTCVINSAVWGGAILYYALDARKWFKGPVVTVDVTQLSAEQEEVLRTQQGLQLEGEHRKSSVSNTTGLISSWFVADLDIPRADAKAKHIIQAIGSSSLDKGKQFAAKYIKHSKHEPKIYGTYDEVYADPDVDCVYIGSPHGLHKRDLLAAINAGKNVLCEKAFTINAKEAEEVFAAAKAKGVYVHEAMWLRHRPMVADLRQMLYGEKVIGEVFRASSDFQNYFDMAKLDNSSRMKNLDLGAGSLLDIGIYPLTWLLLTLDPDLPAKPEEPKILAAQDFKDGVEVTTSAILHFKKSGRQGVLLSTTERGNGGDKVVATIDGTDGFVEVWGGAPSHPKSFVVYPKWQKGGEKPEGKKYDYEQKWQGFVYEADNTALDIAAGKKESEIMPWAETVRVMQIMDEIRRQGGTVYPHDK</sequence>
<evidence type="ECO:0000256" key="6">
    <source>
        <dbReference type="ARBA" id="ARBA00023136"/>
    </source>
</evidence>
<evidence type="ECO:0000256" key="4">
    <source>
        <dbReference type="ARBA" id="ARBA00022692"/>
    </source>
</evidence>
<feature type="domain" description="GFO/IDH/MocA-like oxidoreductase" evidence="9">
    <location>
        <begin position="698"/>
        <end position="818"/>
    </location>
</feature>
<dbReference type="InterPro" id="IPR036291">
    <property type="entry name" value="NAD(P)-bd_dom_sf"/>
</dbReference>